<keyword evidence="3" id="KW-1185">Reference proteome</keyword>
<feature type="compositionally biased region" description="Basic and acidic residues" evidence="1">
    <location>
        <begin position="107"/>
        <end position="117"/>
    </location>
</feature>
<accession>A0A427XXC1</accession>
<dbReference type="Proteomes" id="UP000279236">
    <property type="component" value="Unassembled WGS sequence"/>
</dbReference>
<dbReference type="AlphaFoldDB" id="A0A427XXC1"/>
<feature type="compositionally biased region" description="Low complexity" evidence="1">
    <location>
        <begin position="1"/>
        <end position="30"/>
    </location>
</feature>
<reference evidence="2 3" key="1">
    <citation type="submission" date="2018-11" db="EMBL/GenBank/DDBJ databases">
        <title>Genome sequence of Apiotrichum porosum DSM 27194.</title>
        <authorList>
            <person name="Aliyu H."/>
            <person name="Gorte O."/>
            <person name="Ochsenreither K."/>
        </authorList>
    </citation>
    <scope>NUCLEOTIDE SEQUENCE [LARGE SCALE GENOMIC DNA]</scope>
    <source>
        <strain evidence="2 3">DSM 27194</strain>
    </source>
</reference>
<gene>
    <name evidence="2" type="ORF">EHS24_007169</name>
</gene>
<evidence type="ECO:0000313" key="3">
    <source>
        <dbReference type="Proteomes" id="UP000279236"/>
    </source>
</evidence>
<dbReference type="STRING" id="105984.A0A427XXC1"/>
<comment type="caution">
    <text evidence="2">The sequence shown here is derived from an EMBL/GenBank/DDBJ whole genome shotgun (WGS) entry which is preliminary data.</text>
</comment>
<feature type="region of interest" description="Disordered" evidence="1">
    <location>
        <begin position="722"/>
        <end position="753"/>
    </location>
</feature>
<dbReference type="EMBL" id="RSCE01000004">
    <property type="protein sequence ID" value="RSH83483.1"/>
    <property type="molecule type" value="Genomic_DNA"/>
</dbReference>
<feature type="compositionally biased region" description="Low complexity" evidence="1">
    <location>
        <begin position="67"/>
        <end position="80"/>
    </location>
</feature>
<feature type="region of interest" description="Disordered" evidence="1">
    <location>
        <begin position="355"/>
        <end position="376"/>
    </location>
</feature>
<organism evidence="2 3">
    <name type="scientific">Apiotrichum porosum</name>
    <dbReference type="NCBI Taxonomy" id="105984"/>
    <lineage>
        <taxon>Eukaryota</taxon>
        <taxon>Fungi</taxon>
        <taxon>Dikarya</taxon>
        <taxon>Basidiomycota</taxon>
        <taxon>Agaricomycotina</taxon>
        <taxon>Tremellomycetes</taxon>
        <taxon>Trichosporonales</taxon>
        <taxon>Trichosporonaceae</taxon>
        <taxon>Apiotrichum</taxon>
    </lineage>
</organism>
<evidence type="ECO:0000313" key="2">
    <source>
        <dbReference type="EMBL" id="RSH83483.1"/>
    </source>
</evidence>
<sequence>MAPSLFGARRSSRSSLSQSAAPSSPGSTAPALPPPNTRSASLSPVATRRASRSGSTALEQLRGRVRSATTTATAPGASAPQVPMGNGTPSRARADSNASAIVPPVVRDAELDRRAREAMQTSSAPAALRSSTPPPYSHHSLDRSPLPNPMVLDDRPRVPPPIYLRSSSAQPQSKLGTLSIHVPGWGVALVRPPRHYDLHPLESGSSGREPPAEDTVVSGSLEVVMRERRRVQAISVGIQSVAKLNMGPNRGWEDDGIFERGVEVVGGGLDGEGLWLEKGSQTFAFSLLLPATSATYDYHTFGRVSYILTARVEGVPQGRLVNMFKSRDIPIQGDIPFLGDFQAVIARSDKIAHEQAQAMSRDRSRDGSPSLSPLIAGLGIDQPPSPLATPQDEIAITFGDVASPVHGLYHRRLSTDLVLPQGGSPGRPSPLRRDTDAMSIASRASSIEGSKSEKMGWLVGDICGIRNFKVHANPSPTSGVYQLDIRKEGYVEGLGPWRFSITSDAFTIASCAMLSLSIPSPAPSCTIFFVRILVSQTYVLLSPRTPNDPPFKPEGPKNHVIFQVGRPHRHGESVLAHTITSLWRGTEAGGTKETSSSNGYRTRAVARLPGHDKIRPTTNPGTITPIRVSHEILVRIFYSIEGETVAGNKINGPGEVRMCQVRLPITIPSCMCSTATLNLPTYECAINPGSSIPENVSLDAQKTCTCSVSFAQLSATTISRNRVEEPVEPAPNAVERGKQMEAANGAGGPSTGV</sequence>
<dbReference type="OrthoDB" id="3345971at2759"/>
<proteinExistence type="predicted"/>
<feature type="region of interest" description="Disordered" evidence="1">
    <location>
        <begin position="1"/>
        <end position="149"/>
    </location>
</feature>
<dbReference type="RefSeq" id="XP_028477435.1">
    <property type="nucleotide sequence ID" value="XM_028622543.1"/>
</dbReference>
<dbReference type="GeneID" id="39591712"/>
<evidence type="ECO:0000256" key="1">
    <source>
        <dbReference type="SAM" id="MobiDB-lite"/>
    </source>
</evidence>
<name>A0A427XXC1_9TREE</name>
<protein>
    <submittedName>
        <fullName evidence="2">Uncharacterized protein</fullName>
    </submittedName>
</protein>